<keyword evidence="4" id="KW-1185">Reference proteome</keyword>
<dbReference type="EMBL" id="MNPL01002522">
    <property type="protein sequence ID" value="OQR78200.1"/>
    <property type="molecule type" value="Genomic_DNA"/>
</dbReference>
<dbReference type="Proteomes" id="UP000192247">
    <property type="component" value="Unassembled WGS sequence"/>
</dbReference>
<feature type="transmembrane region" description="Helical" evidence="2">
    <location>
        <begin position="44"/>
        <end position="64"/>
    </location>
</feature>
<evidence type="ECO:0000313" key="3">
    <source>
        <dbReference type="EMBL" id="OQR78200.1"/>
    </source>
</evidence>
<comment type="caution">
    <text evidence="3">The sequence shown here is derived from an EMBL/GenBank/DDBJ whole genome shotgun (WGS) entry which is preliminary data.</text>
</comment>
<gene>
    <name evidence="3" type="ORF">BIW11_06558</name>
</gene>
<reference evidence="3 4" key="1">
    <citation type="journal article" date="2017" name="Gigascience">
        <title>Draft genome of the honey bee ectoparasitic mite, Tropilaelaps mercedesae, is shaped by the parasitic life history.</title>
        <authorList>
            <person name="Dong X."/>
            <person name="Armstrong S.D."/>
            <person name="Xia D."/>
            <person name="Makepeace B.L."/>
            <person name="Darby A.C."/>
            <person name="Kadowaki T."/>
        </authorList>
    </citation>
    <scope>NUCLEOTIDE SEQUENCE [LARGE SCALE GENOMIC DNA]</scope>
    <source>
        <strain evidence="3">Wuxi-XJTLU</strain>
    </source>
</reference>
<proteinExistence type="predicted"/>
<dbReference type="InParanoid" id="A0A1V9XXJ8"/>
<evidence type="ECO:0000256" key="2">
    <source>
        <dbReference type="SAM" id="Phobius"/>
    </source>
</evidence>
<evidence type="ECO:0000256" key="1">
    <source>
        <dbReference type="ARBA" id="ARBA00023002"/>
    </source>
</evidence>
<dbReference type="OrthoDB" id="6422490at2759"/>
<dbReference type="PANTHER" id="PTHR43313">
    <property type="entry name" value="SHORT-CHAIN DEHYDROGENASE/REDUCTASE FAMILY 9C"/>
    <property type="match status" value="1"/>
</dbReference>
<keyword evidence="1" id="KW-0560">Oxidoreductase</keyword>
<name>A0A1V9XXJ8_9ACAR</name>
<evidence type="ECO:0000313" key="4">
    <source>
        <dbReference type="Proteomes" id="UP000192247"/>
    </source>
</evidence>
<organism evidence="3 4">
    <name type="scientific">Tropilaelaps mercedesae</name>
    <dbReference type="NCBI Taxonomy" id="418985"/>
    <lineage>
        <taxon>Eukaryota</taxon>
        <taxon>Metazoa</taxon>
        <taxon>Ecdysozoa</taxon>
        <taxon>Arthropoda</taxon>
        <taxon>Chelicerata</taxon>
        <taxon>Arachnida</taxon>
        <taxon>Acari</taxon>
        <taxon>Parasitiformes</taxon>
        <taxon>Mesostigmata</taxon>
        <taxon>Gamasina</taxon>
        <taxon>Dermanyssoidea</taxon>
        <taxon>Laelapidae</taxon>
        <taxon>Tropilaelaps</taxon>
    </lineage>
</organism>
<dbReference type="PANTHER" id="PTHR43313:SF36">
    <property type="entry name" value="D-BETA-HYDROXYBUTYRATE DEHYDROGENASE, MITOCHONDRIAL"/>
    <property type="match status" value="1"/>
</dbReference>
<dbReference type="Gene3D" id="3.40.50.720">
    <property type="entry name" value="NAD(P)-binding Rossmann-like Domain"/>
    <property type="match status" value="1"/>
</dbReference>
<keyword evidence="2" id="KW-0812">Transmembrane</keyword>
<dbReference type="SUPFAM" id="SSF51735">
    <property type="entry name" value="NAD(P)-binding Rossmann-fold domains"/>
    <property type="match status" value="1"/>
</dbReference>
<dbReference type="STRING" id="418985.A0A1V9XXJ8"/>
<sequence>MSWSTRLMAWLICAASSVFLSNQTPIREKLFLLADEWHIPQWLYLLPISLAIAWIIAQLVFIALNLPRISSNGKAVFITGCDSGFGYRLSLKLSSRGYHVFAGCLFPEGSGATSLLKEASQIECFETDNSKKLNGEKNKNAQPRISVIQCDVTSEESLQRAFEEVTNNLNGRVLWAVVANAGISCYGYTEWVSMERIQKLFDVNTFGVIRTFRAFAPLLRQSRGRLIVTTSWAARFSPPSLVPYAMTKHAARALCDGLRAELSPFGIDVCSVEPNMYRTSMIPTTTKELDAQWEDLSDELRSSYGHKLLKKSRIMTQDFAYLCQDDLRFPLWCFEHAVSGRFPKVSYECDRFSMWLLSKLVANLPNEFMACFNHYIHYLLALGRNFLPGRYI</sequence>
<keyword evidence="2" id="KW-1133">Transmembrane helix</keyword>
<dbReference type="AlphaFoldDB" id="A0A1V9XXJ8"/>
<dbReference type="FunCoup" id="A0A1V9XXJ8">
    <property type="interactions" value="11"/>
</dbReference>
<dbReference type="InterPro" id="IPR036291">
    <property type="entry name" value="NAD(P)-bd_dom_sf"/>
</dbReference>
<dbReference type="InterPro" id="IPR002347">
    <property type="entry name" value="SDR_fam"/>
</dbReference>
<dbReference type="GO" id="GO:0016491">
    <property type="term" value="F:oxidoreductase activity"/>
    <property type="evidence" value="ECO:0007669"/>
    <property type="project" value="UniProtKB-KW"/>
</dbReference>
<keyword evidence="2" id="KW-0472">Membrane</keyword>
<dbReference type="PROSITE" id="PS00061">
    <property type="entry name" value="ADH_SHORT"/>
    <property type="match status" value="1"/>
</dbReference>
<dbReference type="PRINTS" id="PR00081">
    <property type="entry name" value="GDHRDH"/>
</dbReference>
<accession>A0A1V9XXJ8</accession>
<dbReference type="GO" id="GO:0008202">
    <property type="term" value="P:steroid metabolic process"/>
    <property type="evidence" value="ECO:0007669"/>
    <property type="project" value="TreeGrafter"/>
</dbReference>
<protein>
    <submittedName>
        <fullName evidence="3">Retinol dehydrogenase 2-like</fullName>
    </submittedName>
</protein>
<dbReference type="Pfam" id="PF00106">
    <property type="entry name" value="adh_short"/>
    <property type="match status" value="1"/>
</dbReference>
<dbReference type="InterPro" id="IPR020904">
    <property type="entry name" value="Sc_DH/Rdtase_CS"/>
</dbReference>